<comment type="caution">
    <text evidence="5">The sequence shown here is derived from an EMBL/GenBank/DDBJ whole genome shotgun (WGS) entry which is preliminary data.</text>
</comment>
<proteinExistence type="inferred from homology"/>
<evidence type="ECO:0000256" key="3">
    <source>
        <dbReference type="ARBA" id="ARBA00023054"/>
    </source>
</evidence>
<dbReference type="AlphaFoldDB" id="A0A7J0EVT5"/>
<evidence type="ECO:0000256" key="1">
    <source>
        <dbReference type="ARBA" id="ARBA00010171"/>
    </source>
</evidence>
<evidence type="ECO:0000313" key="6">
    <source>
        <dbReference type="Proteomes" id="UP000585474"/>
    </source>
</evidence>
<keyword evidence="3 4" id="KW-0175">Coiled coil</keyword>
<dbReference type="PANTHER" id="PTHR45916">
    <property type="entry name" value="STRUCTURAL MAINTENANCE OF CHROMOSOMES PROTEIN 5"/>
    <property type="match status" value="1"/>
</dbReference>
<accession>A0A7J0EVT5</accession>
<evidence type="ECO:0000256" key="4">
    <source>
        <dbReference type="SAM" id="Coils"/>
    </source>
</evidence>
<dbReference type="Proteomes" id="UP000585474">
    <property type="component" value="Unassembled WGS sequence"/>
</dbReference>
<dbReference type="GO" id="GO:0000724">
    <property type="term" value="P:double-strand break repair via homologous recombination"/>
    <property type="evidence" value="ECO:0007669"/>
    <property type="project" value="TreeGrafter"/>
</dbReference>
<protein>
    <recommendedName>
        <fullName evidence="2">Structural maintenance of chromosomes protein 5</fullName>
    </recommendedName>
</protein>
<feature type="coiled-coil region" evidence="4">
    <location>
        <begin position="26"/>
        <end position="60"/>
    </location>
</feature>
<dbReference type="SUPFAM" id="SSF52540">
    <property type="entry name" value="P-loop containing nucleoside triphosphate hydrolases"/>
    <property type="match status" value="1"/>
</dbReference>
<dbReference type="GO" id="GO:0003697">
    <property type="term" value="F:single-stranded DNA binding"/>
    <property type="evidence" value="ECO:0007669"/>
    <property type="project" value="TreeGrafter"/>
</dbReference>
<name>A0A7J0EVT5_9ERIC</name>
<comment type="similarity">
    <text evidence="1">Belongs to the SMC family. SMC5 subfamily.</text>
</comment>
<evidence type="ECO:0000256" key="2">
    <source>
        <dbReference type="ARBA" id="ARBA00018687"/>
    </source>
</evidence>
<sequence>MPATIEDLEAAIQDTVSQANSVYLLNHNILEEYESRQKKIEELSKKQELDEKQLSRQMDEINALKGSWLPTLKNLVAQINETFSNNFREMAVAGEVSLDEHDMDYDKYGILIKVKFSRVAPRRPGLHGSNTEAASPHMGIWLYTSYLPNPSHIPQW</sequence>
<dbReference type="InterPro" id="IPR027417">
    <property type="entry name" value="P-loop_NTPase"/>
</dbReference>
<dbReference type="EMBL" id="BJWL01000007">
    <property type="protein sequence ID" value="GFY90482.1"/>
    <property type="molecule type" value="Genomic_DNA"/>
</dbReference>
<keyword evidence="6" id="KW-1185">Reference proteome</keyword>
<dbReference type="Gene3D" id="3.40.50.300">
    <property type="entry name" value="P-loop containing nucleotide triphosphate hydrolases"/>
    <property type="match status" value="1"/>
</dbReference>
<dbReference type="OrthoDB" id="10254973at2759"/>
<dbReference type="GO" id="GO:0005634">
    <property type="term" value="C:nucleus"/>
    <property type="evidence" value="ECO:0007669"/>
    <property type="project" value="TreeGrafter"/>
</dbReference>
<dbReference type="GO" id="GO:0030915">
    <property type="term" value="C:Smc5-Smc6 complex"/>
    <property type="evidence" value="ECO:0007669"/>
    <property type="project" value="TreeGrafter"/>
</dbReference>
<gene>
    <name evidence="5" type="ORF">Acr_07g0006790</name>
</gene>
<evidence type="ECO:0000313" key="5">
    <source>
        <dbReference type="EMBL" id="GFY90482.1"/>
    </source>
</evidence>
<dbReference type="PANTHER" id="PTHR45916:SF1">
    <property type="entry name" value="STRUCTURAL MAINTENANCE OF CHROMOSOMES PROTEIN 5"/>
    <property type="match status" value="1"/>
</dbReference>
<reference evidence="5 6" key="1">
    <citation type="submission" date="2019-07" db="EMBL/GenBank/DDBJ databases">
        <title>De Novo Assembly of kiwifruit Actinidia rufa.</title>
        <authorList>
            <person name="Sugita-Konishi S."/>
            <person name="Sato K."/>
            <person name="Mori E."/>
            <person name="Abe Y."/>
            <person name="Kisaki G."/>
            <person name="Hamano K."/>
            <person name="Suezawa K."/>
            <person name="Otani M."/>
            <person name="Fukuda T."/>
            <person name="Manabe T."/>
            <person name="Gomi K."/>
            <person name="Tabuchi M."/>
            <person name="Akimitsu K."/>
            <person name="Kataoka I."/>
        </authorList>
    </citation>
    <scope>NUCLEOTIDE SEQUENCE [LARGE SCALE GENOMIC DNA]</scope>
    <source>
        <strain evidence="6">cv. Fuchu</strain>
    </source>
</reference>
<organism evidence="5 6">
    <name type="scientific">Actinidia rufa</name>
    <dbReference type="NCBI Taxonomy" id="165716"/>
    <lineage>
        <taxon>Eukaryota</taxon>
        <taxon>Viridiplantae</taxon>
        <taxon>Streptophyta</taxon>
        <taxon>Embryophyta</taxon>
        <taxon>Tracheophyta</taxon>
        <taxon>Spermatophyta</taxon>
        <taxon>Magnoliopsida</taxon>
        <taxon>eudicotyledons</taxon>
        <taxon>Gunneridae</taxon>
        <taxon>Pentapetalae</taxon>
        <taxon>asterids</taxon>
        <taxon>Ericales</taxon>
        <taxon>Actinidiaceae</taxon>
        <taxon>Actinidia</taxon>
    </lineage>
</organism>